<evidence type="ECO:0000313" key="8">
    <source>
        <dbReference type="Proteomes" id="UP000236752"/>
    </source>
</evidence>
<name>A0A1H5TK07_9RHOB</name>
<dbReference type="GO" id="GO:0005524">
    <property type="term" value="F:ATP binding"/>
    <property type="evidence" value="ECO:0007669"/>
    <property type="project" value="UniProtKB-KW"/>
</dbReference>
<dbReference type="SUPFAM" id="SSF52540">
    <property type="entry name" value="P-loop containing nucleoside triphosphate hydrolases"/>
    <property type="match status" value="1"/>
</dbReference>
<gene>
    <name evidence="7" type="ORF">SAMN04488045_0649</name>
</gene>
<dbReference type="AlphaFoldDB" id="A0A1H5TK07"/>
<dbReference type="PROSITE" id="PS50893">
    <property type="entry name" value="ABC_TRANSPORTER_2"/>
    <property type="match status" value="1"/>
</dbReference>
<dbReference type="PANTHER" id="PTHR43820:SF4">
    <property type="entry name" value="HIGH-AFFINITY BRANCHED-CHAIN AMINO ACID TRANSPORT ATP-BINDING PROTEIN LIVF"/>
    <property type="match status" value="1"/>
</dbReference>
<reference evidence="7 8" key="1">
    <citation type="submission" date="2016-10" db="EMBL/GenBank/DDBJ databases">
        <authorList>
            <person name="de Groot N.N."/>
        </authorList>
    </citation>
    <scope>NUCLEOTIDE SEQUENCE [LARGE SCALE GENOMIC DNA]</scope>
    <source>
        <strain evidence="7 8">DSM 26915</strain>
    </source>
</reference>
<sequence>MLNVRNLTVSYGRHVALDGVSIEVTDHEMVAILGANGAGKSSLLNAIGGRVRIGSGTMDYHGLDLTKCSPHELVENGIALVPEGRGIFPGLSVAENLLLGANPKRARAKVDQLQEEVFALFPKLAERRTQIAGTMSGGEQQMVAIGRALMSSPDLLLLDEPSLGLAPIVVQEVFAALKGIRDKGLTIVIVEQNARATLALADRAYLIESGRIIGSGKAEDLKNDPQVVRAFLGGAVS</sequence>
<protein>
    <submittedName>
        <fullName evidence="7">Branched-chain amino acid transport system ATP-binding protein</fullName>
    </submittedName>
</protein>
<keyword evidence="2" id="KW-0813">Transport</keyword>
<dbReference type="Proteomes" id="UP000236752">
    <property type="component" value="Unassembled WGS sequence"/>
</dbReference>
<dbReference type="OrthoDB" id="9806149at2"/>
<dbReference type="PROSITE" id="PS00211">
    <property type="entry name" value="ABC_TRANSPORTER_1"/>
    <property type="match status" value="1"/>
</dbReference>
<dbReference type="InterPro" id="IPR003593">
    <property type="entry name" value="AAA+_ATPase"/>
</dbReference>
<keyword evidence="3" id="KW-0547">Nucleotide-binding</keyword>
<evidence type="ECO:0000256" key="3">
    <source>
        <dbReference type="ARBA" id="ARBA00022741"/>
    </source>
</evidence>
<evidence type="ECO:0000256" key="1">
    <source>
        <dbReference type="ARBA" id="ARBA00005417"/>
    </source>
</evidence>
<dbReference type="RefSeq" id="WP_103909007.1">
    <property type="nucleotide sequence ID" value="NZ_FNUZ01000001.1"/>
</dbReference>
<dbReference type="InterPro" id="IPR052156">
    <property type="entry name" value="BCAA_Transport_ATP-bd_LivF"/>
</dbReference>
<evidence type="ECO:0000259" key="6">
    <source>
        <dbReference type="PROSITE" id="PS50893"/>
    </source>
</evidence>
<evidence type="ECO:0000256" key="4">
    <source>
        <dbReference type="ARBA" id="ARBA00022840"/>
    </source>
</evidence>
<evidence type="ECO:0000256" key="5">
    <source>
        <dbReference type="ARBA" id="ARBA00022970"/>
    </source>
</evidence>
<dbReference type="Gene3D" id="3.40.50.300">
    <property type="entry name" value="P-loop containing nucleotide triphosphate hydrolases"/>
    <property type="match status" value="1"/>
</dbReference>
<evidence type="ECO:0000256" key="2">
    <source>
        <dbReference type="ARBA" id="ARBA00022448"/>
    </source>
</evidence>
<evidence type="ECO:0000313" key="7">
    <source>
        <dbReference type="EMBL" id="SEF63104.1"/>
    </source>
</evidence>
<accession>A0A1H5TK07</accession>
<dbReference type="InterPro" id="IPR017871">
    <property type="entry name" value="ABC_transporter-like_CS"/>
</dbReference>
<dbReference type="GO" id="GO:0015658">
    <property type="term" value="F:branched-chain amino acid transmembrane transporter activity"/>
    <property type="evidence" value="ECO:0007669"/>
    <property type="project" value="TreeGrafter"/>
</dbReference>
<proteinExistence type="inferred from homology"/>
<keyword evidence="5" id="KW-0029">Amino-acid transport</keyword>
<dbReference type="InterPro" id="IPR003439">
    <property type="entry name" value="ABC_transporter-like_ATP-bd"/>
</dbReference>
<dbReference type="GO" id="GO:0015807">
    <property type="term" value="P:L-amino acid transport"/>
    <property type="evidence" value="ECO:0007669"/>
    <property type="project" value="TreeGrafter"/>
</dbReference>
<keyword evidence="4 7" id="KW-0067">ATP-binding</keyword>
<keyword evidence="8" id="KW-1185">Reference proteome</keyword>
<dbReference type="PANTHER" id="PTHR43820">
    <property type="entry name" value="HIGH-AFFINITY BRANCHED-CHAIN AMINO ACID TRANSPORT ATP-BINDING PROTEIN LIVF"/>
    <property type="match status" value="1"/>
</dbReference>
<feature type="domain" description="ABC transporter" evidence="6">
    <location>
        <begin position="2"/>
        <end position="234"/>
    </location>
</feature>
<dbReference type="EMBL" id="FNUZ01000001">
    <property type="protein sequence ID" value="SEF63104.1"/>
    <property type="molecule type" value="Genomic_DNA"/>
</dbReference>
<dbReference type="GO" id="GO:0016887">
    <property type="term" value="F:ATP hydrolysis activity"/>
    <property type="evidence" value="ECO:0007669"/>
    <property type="project" value="InterPro"/>
</dbReference>
<comment type="similarity">
    <text evidence="1">Belongs to the ABC transporter superfamily.</text>
</comment>
<dbReference type="InterPro" id="IPR027417">
    <property type="entry name" value="P-loop_NTPase"/>
</dbReference>
<dbReference type="SMART" id="SM00382">
    <property type="entry name" value="AAA"/>
    <property type="match status" value="1"/>
</dbReference>
<dbReference type="CDD" id="cd03224">
    <property type="entry name" value="ABC_TM1139_LivF_branched"/>
    <property type="match status" value="1"/>
</dbReference>
<dbReference type="Pfam" id="PF00005">
    <property type="entry name" value="ABC_tran"/>
    <property type="match status" value="1"/>
</dbReference>
<organism evidence="7 8">
    <name type="scientific">Thalassococcus halodurans</name>
    <dbReference type="NCBI Taxonomy" id="373675"/>
    <lineage>
        <taxon>Bacteria</taxon>
        <taxon>Pseudomonadati</taxon>
        <taxon>Pseudomonadota</taxon>
        <taxon>Alphaproteobacteria</taxon>
        <taxon>Rhodobacterales</taxon>
        <taxon>Roseobacteraceae</taxon>
        <taxon>Thalassococcus</taxon>
    </lineage>
</organism>